<evidence type="ECO:0000313" key="7">
    <source>
        <dbReference type="Proteomes" id="UP000670475"/>
    </source>
</evidence>
<comment type="caution">
    <text evidence="6">The sequence shown here is derived from an EMBL/GenBank/DDBJ whole genome shotgun (WGS) entry which is preliminary data.</text>
</comment>
<evidence type="ECO:0000256" key="2">
    <source>
        <dbReference type="ARBA" id="ARBA00011322"/>
    </source>
</evidence>
<comment type="subunit">
    <text evidence="2">Heterodimer of SbcC and SbcD.</text>
</comment>
<keyword evidence="4" id="KW-0175">Coiled coil</keyword>
<name>A0A940RVF0_9ACTN</name>
<sequence length="1069" mass="115595">MRLGRLTVSGVRSYPGTCTIDFTGKRLVGILGDTGAGKSTLLEAIIFALYGRSSWAADSGRELIGTGLDEMSVAFEFSVDGRSWSVRRTLYRKSTKRPKAMLEPLDGDSSRERVDGKDRVTAAISHIIGLDCEGFVSTVVLRQGKFDTLLKASPAYRAGILRHIFGINELERVRKNTLARIEALSASVTEATWARGELLKDPVAAATQAALDVERTRGTASRRRERLDLLRRAQGDAAQHKQRKSELDKAARLLRARATADAGTSMAELAQRQQALDAETKELEVAGNELQLRVQSAQEKLDTAAQADHTVSSLAGARTVLAGLPGRVAALDTAARQLEQERLLHGVEEEHAAQARRDLQEHEHSQEALAEAAIRAERAMSGARADTDRVQESVRAALQEACAAAVHLHTRGAVLESLDVQRTHSADLQEQLVARREAQEAAQDALAALQRHDAAHAAGHTLAPGDACPVCTRPVPSGFSAPTPLDGKALKRAKSEASKRAKAYNNALTAAALAAAEVSAAEAKANEHGREHQDASERMQQALRQAKDLAASIAGTRTPAMTGVLDALVQQTADQARTLSEGEPVTRPQLAQAVTALVQPLREAEADTLAEHANAQAQLAAAQVEIEAARAELKRQRALLQRERKRLERAQQKYENDVLTVGKEIGALPASLRPSTHSPDQLPDASAIARAQDAADELLPLLQQAERERDEARKALAVHAEDRQALQERRRVTVEAPTRALLARLQRWADAVTDAQTVLDGQVRADMPPGVDGSDLPGVEAYAAALDVLGTRLADELKRASRQAAAQVRAFEKEITAQAGAGPDDTDPAPGFRLPANGDLLAPAALDPLSRKTSKAEVAHDRAKADLSTAQSQIPYAQKLQAAIEEAKRQIAQWQSVCDQLTDSRFLSYLTERRTRALLVHGGRILHELTAGSYAFTEDFRILERATNLTRSPETLSGGETFQASLALALALVELHSRSHSTLESLFLDEGFASLDPDRLEDALQALRSSVLAGDKTIAVISHLYSVGEAVNDVLWVEKTARESSAKWLTSQEREKLISDGIQQLQELT</sequence>
<feature type="coiled-coil region" evidence="4">
    <location>
        <begin position="702"/>
        <end position="729"/>
    </location>
</feature>
<proteinExistence type="inferred from homology"/>
<evidence type="ECO:0000256" key="3">
    <source>
        <dbReference type="ARBA" id="ARBA00013368"/>
    </source>
</evidence>
<dbReference type="PANTHER" id="PTHR32114:SF2">
    <property type="entry name" value="ABC TRANSPORTER ABCH.3"/>
    <property type="match status" value="1"/>
</dbReference>
<feature type="coiled-coil region" evidence="4">
    <location>
        <begin position="877"/>
        <end position="904"/>
    </location>
</feature>
<gene>
    <name evidence="6" type="ORF">JFN87_15915</name>
</gene>
<evidence type="ECO:0000256" key="1">
    <source>
        <dbReference type="ARBA" id="ARBA00006930"/>
    </source>
</evidence>
<dbReference type="InterPro" id="IPR038729">
    <property type="entry name" value="Rad50/SbcC_AAA"/>
</dbReference>
<dbReference type="Pfam" id="PF13476">
    <property type="entry name" value="AAA_23"/>
    <property type="match status" value="1"/>
</dbReference>
<comment type="similarity">
    <text evidence="1">Belongs to the SMC family. SbcC subfamily.</text>
</comment>
<evidence type="ECO:0000313" key="6">
    <source>
        <dbReference type="EMBL" id="MBP0458977.1"/>
    </source>
</evidence>
<dbReference type="AlphaFoldDB" id="A0A940RVF0"/>
<dbReference type="Pfam" id="PF13558">
    <property type="entry name" value="SbcC_Walker_B"/>
    <property type="match status" value="1"/>
</dbReference>
<dbReference type="RefSeq" id="WP_209340723.1">
    <property type="nucleotide sequence ID" value="NZ_JAGIQL010000057.1"/>
</dbReference>
<dbReference type="Proteomes" id="UP000670475">
    <property type="component" value="Unassembled WGS sequence"/>
</dbReference>
<dbReference type="PANTHER" id="PTHR32114">
    <property type="entry name" value="ABC TRANSPORTER ABCH.3"/>
    <property type="match status" value="1"/>
</dbReference>
<feature type="domain" description="Rad50/SbcC-type AAA" evidence="5">
    <location>
        <begin position="5"/>
        <end position="267"/>
    </location>
</feature>
<dbReference type="GO" id="GO:0016887">
    <property type="term" value="F:ATP hydrolysis activity"/>
    <property type="evidence" value="ECO:0007669"/>
    <property type="project" value="InterPro"/>
</dbReference>
<organism evidence="6 7">
    <name type="scientific">Streptomyces montanisoli</name>
    <dbReference type="NCBI Taxonomy" id="2798581"/>
    <lineage>
        <taxon>Bacteria</taxon>
        <taxon>Bacillati</taxon>
        <taxon>Actinomycetota</taxon>
        <taxon>Actinomycetes</taxon>
        <taxon>Kitasatosporales</taxon>
        <taxon>Streptomycetaceae</taxon>
        <taxon>Streptomyces</taxon>
    </lineage>
</organism>
<evidence type="ECO:0000259" key="5">
    <source>
        <dbReference type="Pfam" id="PF13476"/>
    </source>
</evidence>
<evidence type="ECO:0000256" key="4">
    <source>
        <dbReference type="SAM" id="Coils"/>
    </source>
</evidence>
<reference evidence="6" key="1">
    <citation type="submission" date="2021-03" db="EMBL/GenBank/DDBJ databases">
        <title>Whole genome sequence of Streptomyces bomunensis MMS17-BM035.</title>
        <authorList>
            <person name="Lee J.H."/>
        </authorList>
    </citation>
    <scope>NUCLEOTIDE SEQUENCE</scope>
    <source>
        <strain evidence="6">MMS17-BM035</strain>
    </source>
</reference>
<accession>A0A940RVF0</accession>
<dbReference type="InterPro" id="IPR027417">
    <property type="entry name" value="P-loop_NTPase"/>
</dbReference>
<dbReference type="SUPFAM" id="SSF52540">
    <property type="entry name" value="P-loop containing nucleoside triphosphate hydrolases"/>
    <property type="match status" value="1"/>
</dbReference>
<keyword evidence="7" id="KW-1185">Reference proteome</keyword>
<feature type="coiled-coil region" evidence="4">
    <location>
        <begin position="612"/>
        <end position="660"/>
    </location>
</feature>
<dbReference type="EMBL" id="JAGIQL010000057">
    <property type="protein sequence ID" value="MBP0458977.1"/>
    <property type="molecule type" value="Genomic_DNA"/>
</dbReference>
<dbReference type="GO" id="GO:0006302">
    <property type="term" value="P:double-strand break repair"/>
    <property type="evidence" value="ECO:0007669"/>
    <property type="project" value="InterPro"/>
</dbReference>
<protein>
    <recommendedName>
        <fullName evidence="3">Nuclease SbcCD subunit C</fullName>
    </recommendedName>
</protein>
<dbReference type="Gene3D" id="3.40.50.300">
    <property type="entry name" value="P-loop containing nucleotide triphosphate hydrolases"/>
    <property type="match status" value="2"/>
</dbReference>
<feature type="coiled-coil region" evidence="4">
    <location>
        <begin position="230"/>
        <end position="307"/>
    </location>
</feature>
<feature type="coiled-coil region" evidence="4">
    <location>
        <begin position="518"/>
        <end position="552"/>
    </location>
</feature>